<name>A0A1F7Z2C6_9BACT</name>
<protein>
    <recommendedName>
        <fullName evidence="3">2'-deoxynucleoside 5'-phosphate N-hydrolase 1</fullName>
    </recommendedName>
</protein>
<dbReference type="Proteomes" id="UP000177169">
    <property type="component" value="Unassembled WGS sequence"/>
</dbReference>
<dbReference type="STRING" id="1802505.A3D01_06370"/>
<accession>A0A1F7Z2C6</accession>
<organism evidence="1 2">
    <name type="scientific">Candidatus Woesebacteria bacterium RIFCSPHIGHO2_02_FULL_39_13</name>
    <dbReference type="NCBI Taxonomy" id="1802505"/>
    <lineage>
        <taxon>Bacteria</taxon>
        <taxon>Candidatus Woeseibacteriota</taxon>
    </lineage>
</organism>
<dbReference type="AlphaFoldDB" id="A0A1F7Z2C6"/>
<evidence type="ECO:0000313" key="1">
    <source>
        <dbReference type="EMBL" id="OGM33732.1"/>
    </source>
</evidence>
<evidence type="ECO:0000313" key="2">
    <source>
        <dbReference type="Proteomes" id="UP000177169"/>
    </source>
</evidence>
<reference evidence="1 2" key="1">
    <citation type="journal article" date="2016" name="Nat. Commun.">
        <title>Thousands of microbial genomes shed light on interconnected biogeochemical processes in an aquifer system.</title>
        <authorList>
            <person name="Anantharaman K."/>
            <person name="Brown C.T."/>
            <person name="Hug L.A."/>
            <person name="Sharon I."/>
            <person name="Castelle C.J."/>
            <person name="Probst A.J."/>
            <person name="Thomas B.C."/>
            <person name="Singh A."/>
            <person name="Wilkins M.J."/>
            <person name="Karaoz U."/>
            <person name="Brodie E.L."/>
            <person name="Williams K.H."/>
            <person name="Hubbard S.S."/>
            <person name="Banfield J.F."/>
        </authorList>
    </citation>
    <scope>NUCLEOTIDE SEQUENCE [LARGE SCALE GENOMIC DNA]</scope>
</reference>
<dbReference type="EMBL" id="MGGR01000014">
    <property type="protein sequence ID" value="OGM33732.1"/>
    <property type="molecule type" value="Genomic_DNA"/>
</dbReference>
<gene>
    <name evidence="1" type="ORF">A3D01_06370</name>
</gene>
<sequence length="120" mass="13501">MRIYVTHSTGFDFKKELYGPIRKSELNSKHEITLPHEKSSELFDSKKYLDKCDLVIAEVSHPSTGQGIELGWANAKQVPIICFYKKGASPSNSIKAVSKHIFEYEGSIDLVNKISENISL</sequence>
<comment type="caution">
    <text evidence="1">The sequence shown here is derived from an EMBL/GenBank/DDBJ whole genome shotgun (WGS) entry which is preliminary data.</text>
</comment>
<dbReference type="Gene3D" id="3.40.50.450">
    <property type="match status" value="1"/>
</dbReference>
<proteinExistence type="predicted"/>
<evidence type="ECO:0008006" key="3">
    <source>
        <dbReference type="Google" id="ProtNLM"/>
    </source>
</evidence>
<dbReference type="SUPFAM" id="SSF52309">
    <property type="entry name" value="N-(deoxy)ribosyltransferase-like"/>
    <property type="match status" value="1"/>
</dbReference>